<dbReference type="Gene3D" id="3.40.50.1820">
    <property type="entry name" value="alpha/beta hydrolase"/>
    <property type="match status" value="1"/>
</dbReference>
<feature type="domain" description="AB hydrolase-1" evidence="3">
    <location>
        <begin position="32"/>
        <end position="138"/>
    </location>
</feature>
<name>A0A0D0A972_9AGAM</name>
<sequence length="333" mass="38060">MNGSLVSEYKDIVTSRGLTYHYLSLPAVDDKPTLLFIHGFPSISYSWYHQINYFSERGFGVVAPDMLGYGGTSKPTDMSFFLHTAIAQDLLDILDAEKVQKAIAIGHDWGSRIVSLLSMKHSDRFLGFAWVAVTYDIYTPFPPIDVILEMNIKAFGRPLLGYWKFFEQDSAPQVIEKNLESLISVLYPDDPDNWLTLMNQPGEIQAFIENGKTTERASYLTDEHHSRLLESLRKGGLTSALNWYRSMLGGVNSRIMEEIPEEHQFIQKPAFFVVARKDHVCVYDYAVPRMKKYAVGGLKMVEFQGGHWAHLEEPETFNRELEGWIRDTLQQSC</sequence>
<dbReference type="HOGENOM" id="CLU_020336_7_0_1"/>
<comment type="similarity">
    <text evidence="2">Belongs to the AB hydrolase superfamily. Epoxide hydrolase family.</text>
</comment>
<accession>A0A0D0A972</accession>
<dbReference type="EMBL" id="KN835155">
    <property type="protein sequence ID" value="KIK46735.1"/>
    <property type="molecule type" value="Genomic_DNA"/>
</dbReference>
<proteinExistence type="inferred from homology"/>
<dbReference type="InterPro" id="IPR029058">
    <property type="entry name" value="AB_hydrolase_fold"/>
</dbReference>
<keyword evidence="1" id="KW-0378">Hydrolase</keyword>
<evidence type="ECO:0000256" key="2">
    <source>
        <dbReference type="ARBA" id="ARBA00038334"/>
    </source>
</evidence>
<dbReference type="InterPro" id="IPR000073">
    <property type="entry name" value="AB_hydrolase_1"/>
</dbReference>
<dbReference type="GO" id="GO:0016787">
    <property type="term" value="F:hydrolase activity"/>
    <property type="evidence" value="ECO:0007669"/>
    <property type="project" value="UniProtKB-KW"/>
</dbReference>
<evidence type="ECO:0000313" key="4">
    <source>
        <dbReference type="EMBL" id="KIK46735.1"/>
    </source>
</evidence>
<evidence type="ECO:0000256" key="1">
    <source>
        <dbReference type="ARBA" id="ARBA00022801"/>
    </source>
</evidence>
<dbReference type="PANTHER" id="PTHR43329">
    <property type="entry name" value="EPOXIDE HYDROLASE"/>
    <property type="match status" value="1"/>
</dbReference>
<gene>
    <name evidence="4" type="ORF">CY34DRAFT_800084</name>
</gene>
<reference evidence="5" key="2">
    <citation type="submission" date="2015-01" db="EMBL/GenBank/DDBJ databases">
        <title>Evolutionary Origins and Diversification of the Mycorrhizal Mutualists.</title>
        <authorList>
            <consortium name="DOE Joint Genome Institute"/>
            <consortium name="Mycorrhizal Genomics Consortium"/>
            <person name="Kohler A."/>
            <person name="Kuo A."/>
            <person name="Nagy L.G."/>
            <person name="Floudas D."/>
            <person name="Copeland A."/>
            <person name="Barry K.W."/>
            <person name="Cichocki N."/>
            <person name="Veneault-Fourrey C."/>
            <person name="LaButti K."/>
            <person name="Lindquist E.A."/>
            <person name="Lipzen A."/>
            <person name="Lundell T."/>
            <person name="Morin E."/>
            <person name="Murat C."/>
            <person name="Riley R."/>
            <person name="Ohm R."/>
            <person name="Sun H."/>
            <person name="Tunlid A."/>
            <person name="Henrissat B."/>
            <person name="Grigoriev I.V."/>
            <person name="Hibbett D.S."/>
            <person name="Martin F."/>
        </authorList>
    </citation>
    <scope>NUCLEOTIDE SEQUENCE [LARGE SCALE GENOMIC DNA]</scope>
    <source>
        <strain evidence="5">UH-Slu-Lm8-n1</strain>
    </source>
</reference>
<organism evidence="4 5">
    <name type="scientific">Suillus luteus UH-Slu-Lm8-n1</name>
    <dbReference type="NCBI Taxonomy" id="930992"/>
    <lineage>
        <taxon>Eukaryota</taxon>
        <taxon>Fungi</taxon>
        <taxon>Dikarya</taxon>
        <taxon>Basidiomycota</taxon>
        <taxon>Agaricomycotina</taxon>
        <taxon>Agaricomycetes</taxon>
        <taxon>Agaricomycetidae</taxon>
        <taxon>Boletales</taxon>
        <taxon>Suillineae</taxon>
        <taxon>Suillaceae</taxon>
        <taxon>Suillus</taxon>
    </lineage>
</organism>
<reference evidence="4 5" key="1">
    <citation type="submission" date="2014-04" db="EMBL/GenBank/DDBJ databases">
        <authorList>
            <consortium name="DOE Joint Genome Institute"/>
            <person name="Kuo A."/>
            <person name="Ruytinx J."/>
            <person name="Rineau F."/>
            <person name="Colpaert J."/>
            <person name="Kohler A."/>
            <person name="Nagy L.G."/>
            <person name="Floudas D."/>
            <person name="Copeland A."/>
            <person name="Barry K.W."/>
            <person name="Cichocki N."/>
            <person name="Veneault-Fourrey C."/>
            <person name="LaButti K."/>
            <person name="Lindquist E.A."/>
            <person name="Lipzen A."/>
            <person name="Lundell T."/>
            <person name="Morin E."/>
            <person name="Murat C."/>
            <person name="Sun H."/>
            <person name="Tunlid A."/>
            <person name="Henrissat B."/>
            <person name="Grigoriev I.V."/>
            <person name="Hibbett D.S."/>
            <person name="Martin F."/>
            <person name="Nordberg H.P."/>
            <person name="Cantor M.N."/>
            <person name="Hua S.X."/>
        </authorList>
    </citation>
    <scope>NUCLEOTIDE SEQUENCE [LARGE SCALE GENOMIC DNA]</scope>
    <source>
        <strain evidence="4 5">UH-Slu-Lm8-n1</strain>
    </source>
</reference>
<dbReference type="AlphaFoldDB" id="A0A0D0A972"/>
<dbReference type="OrthoDB" id="408373at2759"/>
<dbReference type="InParanoid" id="A0A0D0A972"/>
<evidence type="ECO:0000259" key="3">
    <source>
        <dbReference type="Pfam" id="PF00561"/>
    </source>
</evidence>
<evidence type="ECO:0000313" key="5">
    <source>
        <dbReference type="Proteomes" id="UP000054485"/>
    </source>
</evidence>
<dbReference type="Pfam" id="PF00561">
    <property type="entry name" value="Abhydrolase_1"/>
    <property type="match status" value="1"/>
</dbReference>
<keyword evidence="5" id="KW-1185">Reference proteome</keyword>
<dbReference type="STRING" id="930992.A0A0D0A972"/>
<dbReference type="Proteomes" id="UP000054485">
    <property type="component" value="Unassembled WGS sequence"/>
</dbReference>
<dbReference type="InterPro" id="IPR000639">
    <property type="entry name" value="Epox_hydrolase-like"/>
</dbReference>
<dbReference type="SUPFAM" id="SSF53474">
    <property type="entry name" value="alpha/beta-Hydrolases"/>
    <property type="match status" value="1"/>
</dbReference>
<protein>
    <recommendedName>
        <fullName evidence="3">AB hydrolase-1 domain-containing protein</fullName>
    </recommendedName>
</protein>
<dbReference type="PRINTS" id="PR00412">
    <property type="entry name" value="EPOXHYDRLASE"/>
</dbReference>